<gene>
    <name evidence="3" type="ORF">ACFSCZ_05100</name>
</gene>
<proteinExistence type="predicted"/>
<evidence type="ECO:0000259" key="1">
    <source>
        <dbReference type="Pfam" id="PF00557"/>
    </source>
</evidence>
<dbReference type="PANTHER" id="PTHR46112:SF2">
    <property type="entry name" value="XAA-PRO AMINOPEPTIDASE P-RELATED"/>
    <property type="match status" value="1"/>
</dbReference>
<dbReference type="InterPro" id="IPR000994">
    <property type="entry name" value="Pept_M24"/>
</dbReference>
<organism evidence="3 4">
    <name type="scientific">Siminovitchia sediminis</name>
    <dbReference type="NCBI Taxonomy" id="1274353"/>
    <lineage>
        <taxon>Bacteria</taxon>
        <taxon>Bacillati</taxon>
        <taxon>Bacillota</taxon>
        <taxon>Bacilli</taxon>
        <taxon>Bacillales</taxon>
        <taxon>Bacillaceae</taxon>
        <taxon>Siminovitchia</taxon>
    </lineage>
</organism>
<feature type="domain" description="Creatinase N-terminal" evidence="2">
    <location>
        <begin position="20"/>
        <end position="159"/>
    </location>
</feature>
<reference evidence="4" key="1">
    <citation type="journal article" date="2019" name="Int. J. Syst. Evol. Microbiol.">
        <title>The Global Catalogue of Microorganisms (GCM) 10K type strain sequencing project: providing services to taxonomists for standard genome sequencing and annotation.</title>
        <authorList>
            <consortium name="The Broad Institute Genomics Platform"/>
            <consortium name="The Broad Institute Genome Sequencing Center for Infectious Disease"/>
            <person name="Wu L."/>
            <person name="Ma J."/>
        </authorList>
    </citation>
    <scope>NUCLEOTIDE SEQUENCE [LARGE SCALE GENOMIC DNA]</scope>
    <source>
        <strain evidence="4">CGMCC 1.12295</strain>
    </source>
</reference>
<dbReference type="RefSeq" id="WP_380772694.1">
    <property type="nucleotide sequence ID" value="NZ_JBHUEO010000008.1"/>
</dbReference>
<dbReference type="InterPro" id="IPR029149">
    <property type="entry name" value="Creatin/AminoP/Spt16_N"/>
</dbReference>
<dbReference type="PANTHER" id="PTHR46112">
    <property type="entry name" value="AMINOPEPTIDASE"/>
    <property type="match status" value="1"/>
</dbReference>
<evidence type="ECO:0000259" key="2">
    <source>
        <dbReference type="Pfam" id="PF01321"/>
    </source>
</evidence>
<dbReference type="SUPFAM" id="SSF55920">
    <property type="entry name" value="Creatinase/aminopeptidase"/>
    <property type="match status" value="1"/>
</dbReference>
<dbReference type="EMBL" id="JBHUEO010000008">
    <property type="protein sequence ID" value="MFD1706133.1"/>
    <property type="molecule type" value="Genomic_DNA"/>
</dbReference>
<comment type="caution">
    <text evidence="3">The sequence shown here is derived from an EMBL/GenBank/DDBJ whole genome shotgun (WGS) entry which is preliminary data.</text>
</comment>
<dbReference type="Gene3D" id="3.90.230.10">
    <property type="entry name" value="Creatinase/methionine aminopeptidase superfamily"/>
    <property type="match status" value="1"/>
</dbReference>
<protein>
    <submittedName>
        <fullName evidence="3">M24 family metallopeptidase</fullName>
    </submittedName>
</protein>
<dbReference type="InterPro" id="IPR050659">
    <property type="entry name" value="Peptidase_M24B"/>
</dbReference>
<dbReference type="Proteomes" id="UP001597301">
    <property type="component" value="Unassembled WGS sequence"/>
</dbReference>
<dbReference type="InterPro" id="IPR000587">
    <property type="entry name" value="Creatinase_N"/>
</dbReference>
<dbReference type="Gene3D" id="3.40.350.10">
    <property type="entry name" value="Creatinase/prolidase N-terminal domain"/>
    <property type="match status" value="1"/>
</dbReference>
<dbReference type="CDD" id="cd01066">
    <property type="entry name" value="APP_MetAP"/>
    <property type="match status" value="1"/>
</dbReference>
<dbReference type="InterPro" id="IPR036005">
    <property type="entry name" value="Creatinase/aminopeptidase-like"/>
</dbReference>
<evidence type="ECO:0000313" key="3">
    <source>
        <dbReference type="EMBL" id="MFD1706133.1"/>
    </source>
</evidence>
<dbReference type="SUPFAM" id="SSF53092">
    <property type="entry name" value="Creatinase/prolidase N-terminal domain"/>
    <property type="match status" value="1"/>
</dbReference>
<feature type="domain" description="Peptidase M24" evidence="1">
    <location>
        <begin position="167"/>
        <end position="370"/>
    </location>
</feature>
<keyword evidence="4" id="KW-1185">Reference proteome</keyword>
<dbReference type="Pfam" id="PF01321">
    <property type="entry name" value="Creatinase_N"/>
    <property type="match status" value="1"/>
</dbReference>
<name>A0ABW4KGA2_9BACI</name>
<evidence type="ECO:0000313" key="4">
    <source>
        <dbReference type="Proteomes" id="UP001597301"/>
    </source>
</evidence>
<sequence length="387" mass="43958">MITTDVYKDLPFEAVEYEDRLVNIKKAMSSKGVDYLLINDPADLNYLLGYRSWGYTFLDWQVLIIPFDKEPVLVTRMLESTNFKDQTCIKNMVTFNDEEDPIDKTIEILKQLGVANKKIALSLQSWFFNAGHFISLKNKLPHDAEIVDGMDITVNCRLVKSDREITYIRKAAEMTSKVMNHIRETPMLHPTDHEIAQKVMNDLISSGSELPATPPLIGVGKRSTYGHPVWENYQSSQGDVIFLEFSGCYQRYHAPIMRTLSIGEPSDKAKKFEETSYGVINQITNTVKPGMKVEDIDAICKEYLSSQNMSQYFHNRIGYSVGIGFTKWMDGISVKKGVDAELKPNMVFHIIPFITDFEISVAISETILVTSNGVEKLTNVPQEIIKL</sequence>
<accession>A0ABW4KGA2</accession>
<dbReference type="Pfam" id="PF00557">
    <property type="entry name" value="Peptidase_M24"/>
    <property type="match status" value="1"/>
</dbReference>